<proteinExistence type="predicted"/>
<gene>
    <name evidence="1" type="ORF">CCACVL1_06158</name>
</gene>
<protein>
    <submittedName>
        <fullName evidence="1">Uncharacterized protein</fullName>
    </submittedName>
</protein>
<evidence type="ECO:0000313" key="1">
    <source>
        <dbReference type="EMBL" id="OMO94127.1"/>
    </source>
</evidence>
<dbReference type="EMBL" id="AWWV01007940">
    <property type="protein sequence ID" value="OMO94127.1"/>
    <property type="molecule type" value="Genomic_DNA"/>
</dbReference>
<dbReference type="AlphaFoldDB" id="A0A1R3JH46"/>
<sequence length="22" mass="2340">MDVSLDDFDDGAELEVSGELLA</sequence>
<accession>A0A1R3JH46</accession>
<keyword evidence="2" id="KW-1185">Reference proteome</keyword>
<evidence type="ECO:0000313" key="2">
    <source>
        <dbReference type="Proteomes" id="UP000188268"/>
    </source>
</evidence>
<organism evidence="1 2">
    <name type="scientific">Corchorus capsularis</name>
    <name type="common">Jute</name>
    <dbReference type="NCBI Taxonomy" id="210143"/>
    <lineage>
        <taxon>Eukaryota</taxon>
        <taxon>Viridiplantae</taxon>
        <taxon>Streptophyta</taxon>
        <taxon>Embryophyta</taxon>
        <taxon>Tracheophyta</taxon>
        <taxon>Spermatophyta</taxon>
        <taxon>Magnoliopsida</taxon>
        <taxon>eudicotyledons</taxon>
        <taxon>Gunneridae</taxon>
        <taxon>Pentapetalae</taxon>
        <taxon>rosids</taxon>
        <taxon>malvids</taxon>
        <taxon>Malvales</taxon>
        <taxon>Malvaceae</taxon>
        <taxon>Grewioideae</taxon>
        <taxon>Apeibeae</taxon>
        <taxon>Corchorus</taxon>
    </lineage>
</organism>
<dbReference type="Gramene" id="OMO94127">
    <property type="protein sequence ID" value="OMO94127"/>
    <property type="gene ID" value="CCACVL1_06158"/>
</dbReference>
<comment type="caution">
    <text evidence="1">The sequence shown here is derived from an EMBL/GenBank/DDBJ whole genome shotgun (WGS) entry which is preliminary data.</text>
</comment>
<reference evidence="1 2" key="1">
    <citation type="submission" date="2013-09" db="EMBL/GenBank/DDBJ databases">
        <title>Corchorus capsularis genome sequencing.</title>
        <authorList>
            <person name="Alam M."/>
            <person name="Haque M.S."/>
            <person name="Islam M.S."/>
            <person name="Emdad E.M."/>
            <person name="Islam M.M."/>
            <person name="Ahmed B."/>
            <person name="Halim A."/>
            <person name="Hossen Q.M.M."/>
            <person name="Hossain M.Z."/>
            <person name="Ahmed R."/>
            <person name="Khan M.M."/>
            <person name="Islam R."/>
            <person name="Rashid M.M."/>
            <person name="Khan S.A."/>
            <person name="Rahman M.S."/>
            <person name="Alam M."/>
        </authorList>
    </citation>
    <scope>NUCLEOTIDE SEQUENCE [LARGE SCALE GENOMIC DNA]</scope>
    <source>
        <strain evidence="2">cv. CVL-1</strain>
        <tissue evidence="1">Whole seedling</tissue>
    </source>
</reference>
<name>A0A1R3JH46_COCAP</name>
<dbReference type="Proteomes" id="UP000188268">
    <property type="component" value="Unassembled WGS sequence"/>
</dbReference>